<keyword evidence="1" id="KW-1133">Transmembrane helix</keyword>
<dbReference type="AlphaFoldDB" id="A0A3N6PCA5"/>
<dbReference type="Proteomes" id="UP000269154">
    <property type="component" value="Unassembled WGS sequence"/>
</dbReference>
<name>A0A3N6PCA5_9CYAN</name>
<organism evidence="2 3">
    <name type="scientific">Okeania hirsuta</name>
    <dbReference type="NCBI Taxonomy" id="1458930"/>
    <lineage>
        <taxon>Bacteria</taxon>
        <taxon>Bacillati</taxon>
        <taxon>Cyanobacteriota</taxon>
        <taxon>Cyanophyceae</taxon>
        <taxon>Oscillatoriophycideae</taxon>
        <taxon>Oscillatoriales</taxon>
        <taxon>Microcoleaceae</taxon>
        <taxon>Okeania</taxon>
    </lineage>
</organism>
<keyword evidence="3" id="KW-1185">Reference proteome</keyword>
<gene>
    <name evidence="2" type="ORF">D5R40_31105</name>
</gene>
<sequence length="78" mass="8381">MSLILVAATAARASIPPSNLRLGCWGGELSGSILIPLVLDAQVIGELYLGFLFVLSAAQLYLARKIDWQVLKLICLLV</sequence>
<comment type="caution">
    <text evidence="2">The sequence shown here is derived from an EMBL/GenBank/DDBJ whole genome shotgun (WGS) entry which is preliminary data.</text>
</comment>
<accession>A0A3N6PCA5</accession>
<evidence type="ECO:0000256" key="1">
    <source>
        <dbReference type="SAM" id="Phobius"/>
    </source>
</evidence>
<protein>
    <submittedName>
        <fullName evidence="2">Uncharacterized protein</fullName>
    </submittedName>
</protein>
<keyword evidence="1" id="KW-0812">Transmembrane</keyword>
<keyword evidence="1" id="KW-0472">Membrane</keyword>
<reference evidence="2 3" key="1">
    <citation type="journal article" date="2018" name="ACS Chem. Biol.">
        <title>Ketoreductase domain dysfunction expands chemodiversity: malyngamide biosynthesis in the cyanobacterium Okeania hirsuta.</title>
        <authorList>
            <person name="Moss N.A."/>
            <person name="Leao T."/>
            <person name="Rankin M."/>
            <person name="McCullough T.M."/>
            <person name="Qu P."/>
            <person name="Korobeynikov A."/>
            <person name="Smith J.L."/>
            <person name="Gerwick L."/>
            <person name="Gerwick W.H."/>
        </authorList>
    </citation>
    <scope>NUCLEOTIDE SEQUENCE [LARGE SCALE GENOMIC DNA]</scope>
    <source>
        <strain evidence="2 3">PAB10Feb10-1</strain>
    </source>
</reference>
<evidence type="ECO:0000313" key="2">
    <source>
        <dbReference type="EMBL" id="RQH22337.1"/>
    </source>
</evidence>
<proteinExistence type="predicted"/>
<dbReference type="EMBL" id="RCBY01000371">
    <property type="protein sequence ID" value="RQH22337.1"/>
    <property type="molecule type" value="Genomic_DNA"/>
</dbReference>
<feature type="transmembrane region" description="Helical" evidence="1">
    <location>
        <begin position="37"/>
        <end position="62"/>
    </location>
</feature>
<evidence type="ECO:0000313" key="3">
    <source>
        <dbReference type="Proteomes" id="UP000269154"/>
    </source>
</evidence>